<evidence type="ECO:0000259" key="3">
    <source>
        <dbReference type="Pfam" id="PF10241"/>
    </source>
</evidence>
<dbReference type="PANTHER" id="PTHR13511:SF0">
    <property type="entry name" value="KXDL MOTIF-CONTAINING PROTEIN 1"/>
    <property type="match status" value="1"/>
</dbReference>
<dbReference type="AlphaFoldDB" id="A0A8B7ZHY0"/>
<dbReference type="Pfam" id="PF10241">
    <property type="entry name" value="KxDL"/>
    <property type="match status" value="1"/>
</dbReference>
<evidence type="ECO:0000313" key="4">
    <source>
        <dbReference type="Proteomes" id="UP000694845"/>
    </source>
</evidence>
<evidence type="ECO:0000313" key="7">
    <source>
        <dbReference type="RefSeq" id="XP_022105265.1"/>
    </source>
</evidence>
<organism evidence="4 5">
    <name type="scientific">Acanthaster planci</name>
    <name type="common">Crown-of-thorns starfish</name>
    <dbReference type="NCBI Taxonomy" id="133434"/>
    <lineage>
        <taxon>Eukaryota</taxon>
        <taxon>Metazoa</taxon>
        <taxon>Echinodermata</taxon>
        <taxon>Eleutherozoa</taxon>
        <taxon>Asterozoa</taxon>
        <taxon>Asteroidea</taxon>
        <taxon>Valvatacea</taxon>
        <taxon>Valvatida</taxon>
        <taxon>Acanthasteridae</taxon>
        <taxon>Acanthaster</taxon>
    </lineage>
</organism>
<accession>A0A8B7ZHY0</accession>
<dbReference type="RefSeq" id="XP_022105263.1">
    <property type="nucleotide sequence ID" value="XM_022249571.1"/>
</dbReference>
<feature type="domain" description="KxDL" evidence="3">
    <location>
        <begin position="15"/>
        <end position="100"/>
    </location>
</feature>
<dbReference type="GO" id="GO:0032418">
    <property type="term" value="P:lysosome localization"/>
    <property type="evidence" value="ECO:0007669"/>
    <property type="project" value="TreeGrafter"/>
</dbReference>
<evidence type="ECO:0000256" key="1">
    <source>
        <dbReference type="ARBA" id="ARBA00005913"/>
    </source>
</evidence>
<dbReference type="PANTHER" id="PTHR13511">
    <property type="entry name" value="KXDL MOTIF-CONTAINING PROTEIN 1"/>
    <property type="match status" value="1"/>
</dbReference>
<dbReference type="OMA" id="NDYSEQC"/>
<dbReference type="Proteomes" id="UP000694845">
    <property type="component" value="Unplaced"/>
</dbReference>
<dbReference type="InterPro" id="IPR039843">
    <property type="entry name" value="KXD1-like"/>
</dbReference>
<reference evidence="5 6" key="1">
    <citation type="submission" date="2025-04" db="UniProtKB">
        <authorList>
            <consortium name="RefSeq"/>
        </authorList>
    </citation>
    <scope>IDENTIFICATION</scope>
</reference>
<dbReference type="GeneID" id="110987120"/>
<evidence type="ECO:0000256" key="2">
    <source>
        <dbReference type="SAM" id="MobiDB-lite"/>
    </source>
</evidence>
<gene>
    <name evidence="5 6 7" type="primary">LOC110987120</name>
</gene>
<dbReference type="RefSeq" id="XP_022105264.1">
    <property type="nucleotide sequence ID" value="XM_022249572.1"/>
</dbReference>
<comment type="similarity">
    <text evidence="1">Belongs to the KXD1 family.</text>
</comment>
<proteinExistence type="inferred from homology"/>
<evidence type="ECO:0000313" key="5">
    <source>
        <dbReference type="RefSeq" id="XP_022105263.1"/>
    </source>
</evidence>
<keyword evidence="4" id="KW-1185">Reference proteome</keyword>
<feature type="region of interest" description="Disordered" evidence="2">
    <location>
        <begin position="104"/>
        <end position="153"/>
    </location>
</feature>
<feature type="compositionally biased region" description="Polar residues" evidence="2">
    <location>
        <begin position="137"/>
        <end position="153"/>
    </location>
</feature>
<dbReference type="GO" id="GO:0099078">
    <property type="term" value="C:BORC complex"/>
    <property type="evidence" value="ECO:0007669"/>
    <property type="project" value="TreeGrafter"/>
</dbReference>
<name>A0A8B7ZHY0_ACAPL</name>
<dbReference type="OrthoDB" id="10258877at2759"/>
<dbReference type="KEGG" id="aplc:110987120"/>
<protein>
    <submittedName>
        <fullName evidence="5 6">KxDL motif-containing protein 1-like</fullName>
    </submittedName>
</protein>
<dbReference type="InterPro" id="IPR019371">
    <property type="entry name" value="KxDL_dom"/>
</dbReference>
<evidence type="ECO:0000313" key="6">
    <source>
        <dbReference type="RefSeq" id="XP_022105264.1"/>
    </source>
</evidence>
<sequence>MATSTTPASDAFISSLTSMVNREDTTAILQAQVRMLSRFEKTNEMLSNFNKLSASRYEKTVEQFKEHTQVLMELKRDLDMIFRKIRVLKDRLASEYPGAFEAASVNLIRTSDEEDEGKTGAEPDDVEKQGEVDKPTDQGSQETSPQNHEQSIE</sequence>
<feature type="compositionally biased region" description="Basic and acidic residues" evidence="2">
    <location>
        <begin position="117"/>
        <end position="136"/>
    </location>
</feature>
<dbReference type="RefSeq" id="XP_022105265.1">
    <property type="nucleotide sequence ID" value="XM_022249573.1"/>
</dbReference>